<dbReference type="AlphaFoldDB" id="A0A2T3ZFP6"/>
<protein>
    <recommendedName>
        <fullName evidence="6">FAD dependent oxidoreductase domain-containing protein</fullName>
    </recommendedName>
</protein>
<name>A0A2T3ZFP6_TRIA4</name>
<accession>A0A2T3ZFP6</accession>
<evidence type="ECO:0000259" key="6">
    <source>
        <dbReference type="Pfam" id="PF01266"/>
    </source>
</evidence>
<evidence type="ECO:0000256" key="1">
    <source>
        <dbReference type="ARBA" id="ARBA00001974"/>
    </source>
</evidence>
<dbReference type="SUPFAM" id="SSF54373">
    <property type="entry name" value="FAD-linked reductases, C-terminal domain"/>
    <property type="match status" value="1"/>
</dbReference>
<evidence type="ECO:0000256" key="2">
    <source>
        <dbReference type="ARBA" id="ARBA00010989"/>
    </source>
</evidence>
<dbReference type="EMBL" id="KZ679259">
    <property type="protein sequence ID" value="PTB43638.1"/>
    <property type="molecule type" value="Genomic_DNA"/>
</dbReference>
<feature type="domain" description="FAD dependent oxidoreductase" evidence="6">
    <location>
        <begin position="13"/>
        <end position="437"/>
    </location>
</feature>
<gene>
    <name evidence="7" type="ORF">M441DRAFT_189809</name>
</gene>
<organism evidence="7 8">
    <name type="scientific">Trichoderma asperellum (strain ATCC 204424 / CBS 433.97 / NBRC 101777)</name>
    <dbReference type="NCBI Taxonomy" id="1042311"/>
    <lineage>
        <taxon>Eukaryota</taxon>
        <taxon>Fungi</taxon>
        <taxon>Dikarya</taxon>
        <taxon>Ascomycota</taxon>
        <taxon>Pezizomycotina</taxon>
        <taxon>Sordariomycetes</taxon>
        <taxon>Hypocreomycetidae</taxon>
        <taxon>Hypocreales</taxon>
        <taxon>Hypocreaceae</taxon>
        <taxon>Trichoderma</taxon>
    </lineage>
</organism>
<dbReference type="STRING" id="1042311.A0A2T3ZFP6"/>
<dbReference type="InterPro" id="IPR006076">
    <property type="entry name" value="FAD-dep_OxRdtase"/>
</dbReference>
<dbReference type="InterPro" id="IPR036188">
    <property type="entry name" value="FAD/NAD-bd_sf"/>
</dbReference>
<dbReference type="Pfam" id="PF01266">
    <property type="entry name" value="DAO"/>
    <property type="match status" value="1"/>
</dbReference>
<sequence length="485" mass="53319">MTSPPPLAKDSPIIIIGAGIFGLSTSLHLAQRGYSNITVFDKQPYHKTLYSYDAGCDSASFDINKIIRSAYGSQTEYQDLSTEALSAWAAWNEELKSSSEDDTLLPPGMTSSDIFFIQNGHLTCSDADTLPEFERATVENMELAGHHGTQLINNEQRDIKLASQQGFTSALQPFDKHVLGVLDTTGGFVLADKACRFALYKAKRLGVRFILGAESGRLTSFIHRSSVSPSTNSIITGIVTADGKSHSAALTILCCGGWTPSLLPSLDSLCETTAGSVFMLHIPEASPLRKRFHHSRFPSWSFNMRDHGADGGLYGFPVDQNGVLKIGYRGTKYTNPQVQSDGRERSVPVTKWSSNDAITQVPQQAHQVVTKFLEEYLPELGNSGIYIAETRLCWYTDSFDNHYVIDRVPRHEGLMCATGGSGHAFKFLPSIGNWVVDVIEGVGLDRPAIKAWRWRILQEGEEPVNKLMEGSQGPRSLWNVPLVSV</sequence>
<dbReference type="Gene3D" id="3.50.50.60">
    <property type="entry name" value="FAD/NAD(P)-binding domain"/>
    <property type="match status" value="1"/>
</dbReference>
<dbReference type="PANTHER" id="PTHR10961">
    <property type="entry name" value="PEROXISOMAL SARCOSINE OXIDASE"/>
    <property type="match status" value="1"/>
</dbReference>
<dbReference type="Gene3D" id="3.30.9.10">
    <property type="entry name" value="D-Amino Acid Oxidase, subunit A, domain 2"/>
    <property type="match status" value="1"/>
</dbReference>
<keyword evidence="5" id="KW-0560">Oxidoreductase</keyword>
<dbReference type="GO" id="GO:0008115">
    <property type="term" value="F:sarcosine oxidase activity"/>
    <property type="evidence" value="ECO:0007669"/>
    <property type="project" value="TreeGrafter"/>
</dbReference>
<dbReference type="PANTHER" id="PTHR10961:SF15">
    <property type="entry name" value="FAD DEPENDENT OXIDOREDUCTASE DOMAIN-CONTAINING PROTEIN"/>
    <property type="match status" value="1"/>
</dbReference>
<comment type="cofactor">
    <cofactor evidence="1">
        <name>FAD</name>
        <dbReference type="ChEBI" id="CHEBI:57692"/>
    </cofactor>
</comment>
<comment type="similarity">
    <text evidence="2">Belongs to the MSOX/MTOX family.</text>
</comment>
<dbReference type="OrthoDB" id="2219495at2759"/>
<keyword evidence="8" id="KW-1185">Reference proteome</keyword>
<reference evidence="7 8" key="1">
    <citation type="submission" date="2016-07" db="EMBL/GenBank/DDBJ databases">
        <title>Multiple horizontal gene transfer events from other fungi enriched the ability of initially mycotrophic Trichoderma (Ascomycota) to feed on dead plant biomass.</title>
        <authorList>
            <consortium name="DOE Joint Genome Institute"/>
            <person name="Aerts A."/>
            <person name="Atanasova L."/>
            <person name="Chenthamara K."/>
            <person name="Zhang J."/>
            <person name="Grujic M."/>
            <person name="Henrissat B."/>
            <person name="Kuo A."/>
            <person name="Salamov A."/>
            <person name="Lipzen A."/>
            <person name="Labutti K."/>
            <person name="Barry K."/>
            <person name="Miao Y."/>
            <person name="Rahimi M.J."/>
            <person name="Shen Q."/>
            <person name="Grigoriev I.V."/>
            <person name="Kubicek C.P."/>
            <person name="Druzhinina I.S."/>
        </authorList>
    </citation>
    <scope>NUCLEOTIDE SEQUENCE [LARGE SCALE GENOMIC DNA]</scope>
    <source>
        <strain evidence="7 8">CBS 433.97</strain>
    </source>
</reference>
<dbReference type="GO" id="GO:0050660">
    <property type="term" value="F:flavin adenine dinucleotide binding"/>
    <property type="evidence" value="ECO:0007669"/>
    <property type="project" value="InterPro"/>
</dbReference>
<keyword evidence="4" id="KW-0274">FAD</keyword>
<evidence type="ECO:0000256" key="5">
    <source>
        <dbReference type="ARBA" id="ARBA00023002"/>
    </source>
</evidence>
<dbReference type="InterPro" id="IPR045170">
    <property type="entry name" value="MTOX"/>
</dbReference>
<evidence type="ECO:0000256" key="4">
    <source>
        <dbReference type="ARBA" id="ARBA00022827"/>
    </source>
</evidence>
<evidence type="ECO:0000256" key="3">
    <source>
        <dbReference type="ARBA" id="ARBA00022630"/>
    </source>
</evidence>
<evidence type="ECO:0000313" key="8">
    <source>
        <dbReference type="Proteomes" id="UP000240493"/>
    </source>
</evidence>
<dbReference type="SUPFAM" id="SSF51905">
    <property type="entry name" value="FAD/NAD(P)-binding domain"/>
    <property type="match status" value="1"/>
</dbReference>
<dbReference type="Proteomes" id="UP000240493">
    <property type="component" value="Unassembled WGS sequence"/>
</dbReference>
<evidence type="ECO:0000313" key="7">
    <source>
        <dbReference type="EMBL" id="PTB43638.1"/>
    </source>
</evidence>
<proteinExistence type="inferred from homology"/>
<keyword evidence="3" id="KW-0285">Flavoprotein</keyword>